<dbReference type="InterPro" id="IPR024761">
    <property type="entry name" value="TFIIIC_delta_N"/>
</dbReference>
<evidence type="ECO:0000259" key="2">
    <source>
        <dbReference type="Pfam" id="PF05641"/>
    </source>
</evidence>
<feature type="domain" description="Transcription factor IIIC 90kDa subunit N-terminal" evidence="3">
    <location>
        <begin position="17"/>
        <end position="147"/>
    </location>
</feature>
<organism evidence="4 5">
    <name type="scientific">Apatococcus fuscideae</name>
    <dbReference type="NCBI Taxonomy" id="2026836"/>
    <lineage>
        <taxon>Eukaryota</taxon>
        <taxon>Viridiplantae</taxon>
        <taxon>Chlorophyta</taxon>
        <taxon>core chlorophytes</taxon>
        <taxon>Trebouxiophyceae</taxon>
        <taxon>Chlorellales</taxon>
        <taxon>Chlorellaceae</taxon>
        <taxon>Apatococcus</taxon>
    </lineage>
</organism>
<sequence length="627" mass="68301">MERALYDPPQTLSAVQWSEDNLLAVASGATVGLISPCCPEAPRAKIHSGQPRWDAQDPRCQPEGDTDLSYRLNFWRRLAPDLQSNDKTAPAAPVQFAWSPSGFGKSDFGGCLLSVITSDHQVRLLGESPSGQWQAQADLSAQLNAFLANCPVQAFGVATTRASLPGSLSLRGGTGHGEKAVPLESSGDDGGGSSPSIVLEDAIEVTNNEEGLEGSWFNARAEQVIGSFVLARYEDLRVSDDDGAEPLREWFPIQDARPGSLPDAVISSGHPCNSDPGFFARPVPPAQVTGLKKLPVVGQAVEAWDQEGWRPALVKQVKKKAKQVEVSVINNIIWLPSTKLRLPEKWTGRSWHVKQDLLGELSPGEAVQPSSRKRKPPGQDLSQDQISEPAQQPARHVSSRKPALPSLGAALCLRFMKLRKQVDAAELPQYKKGQHLQGVDLTYFEQARAEMMSVFASDLERLQILEKTLVMEAKRCIRTAVIKSSGRSIADSTAAVHAEAEDQAEQTEHNVYPGPARPARKRRVVETAPSRDLDDDLLDDIKQQRSSSPSEGPERDEYAKLALQLQKRRASGAVKDDAPTAGTWGSVLFNAHSGMRQHPAVSAELYQKRRDSMGKSITITLITPDNL</sequence>
<dbReference type="AlphaFoldDB" id="A0AAW1STC3"/>
<feature type="domain" description="Agenet-like" evidence="2">
    <location>
        <begin position="201"/>
        <end position="258"/>
    </location>
</feature>
<feature type="region of interest" description="Disordered" evidence="1">
    <location>
        <begin position="362"/>
        <end position="401"/>
    </location>
</feature>
<dbReference type="CDD" id="cd20405">
    <property type="entry name" value="Tudor_Agenet_AtDUF_rpt1_3"/>
    <property type="match status" value="1"/>
</dbReference>
<dbReference type="Proteomes" id="UP001485043">
    <property type="component" value="Unassembled WGS sequence"/>
</dbReference>
<reference evidence="4 5" key="1">
    <citation type="journal article" date="2024" name="Nat. Commun.">
        <title>Phylogenomics reveals the evolutionary origins of lichenization in chlorophyte algae.</title>
        <authorList>
            <person name="Puginier C."/>
            <person name="Libourel C."/>
            <person name="Otte J."/>
            <person name="Skaloud P."/>
            <person name="Haon M."/>
            <person name="Grisel S."/>
            <person name="Petersen M."/>
            <person name="Berrin J.G."/>
            <person name="Delaux P.M."/>
            <person name="Dal Grande F."/>
            <person name="Keller J."/>
        </authorList>
    </citation>
    <scope>NUCLEOTIDE SEQUENCE [LARGE SCALE GENOMIC DNA]</scope>
    <source>
        <strain evidence="4 5">SAG 2523</strain>
    </source>
</reference>
<feature type="region of interest" description="Disordered" evidence="1">
    <location>
        <begin position="168"/>
        <end position="195"/>
    </location>
</feature>
<dbReference type="PANTHER" id="PTHR31917:SF147">
    <property type="entry name" value="AGENET DOMAIN-CONTAINING PROTEIN"/>
    <property type="match status" value="1"/>
</dbReference>
<keyword evidence="5" id="KW-1185">Reference proteome</keyword>
<gene>
    <name evidence="4" type="ORF">WJX84_008812</name>
</gene>
<feature type="compositionally biased region" description="Polar residues" evidence="1">
    <location>
        <begin position="380"/>
        <end position="390"/>
    </location>
</feature>
<accession>A0AAW1STC3</accession>
<dbReference type="Pfam" id="PF05641">
    <property type="entry name" value="Agenet"/>
    <property type="match status" value="1"/>
</dbReference>
<feature type="region of interest" description="Disordered" evidence="1">
    <location>
        <begin position="500"/>
        <end position="556"/>
    </location>
</feature>
<evidence type="ECO:0000313" key="5">
    <source>
        <dbReference type="Proteomes" id="UP001485043"/>
    </source>
</evidence>
<proteinExistence type="predicted"/>
<dbReference type="InterPro" id="IPR008395">
    <property type="entry name" value="Agenet-like_dom"/>
</dbReference>
<evidence type="ECO:0000259" key="3">
    <source>
        <dbReference type="Pfam" id="PF12657"/>
    </source>
</evidence>
<evidence type="ECO:0000256" key="1">
    <source>
        <dbReference type="SAM" id="MobiDB-lite"/>
    </source>
</evidence>
<dbReference type="PANTHER" id="PTHR31917">
    <property type="entry name" value="AGENET DOMAIN-CONTAINING PROTEIN-RELATED"/>
    <property type="match status" value="1"/>
</dbReference>
<dbReference type="EMBL" id="JALJOV010000935">
    <property type="protein sequence ID" value="KAK9858376.1"/>
    <property type="molecule type" value="Genomic_DNA"/>
</dbReference>
<dbReference type="Pfam" id="PF12657">
    <property type="entry name" value="TFIIIC_delta"/>
    <property type="match status" value="1"/>
</dbReference>
<name>A0AAW1STC3_9CHLO</name>
<evidence type="ECO:0000313" key="4">
    <source>
        <dbReference type="EMBL" id="KAK9858376.1"/>
    </source>
</evidence>
<comment type="caution">
    <text evidence="4">The sequence shown here is derived from an EMBL/GenBank/DDBJ whole genome shotgun (WGS) entry which is preliminary data.</text>
</comment>
<protein>
    <submittedName>
        <fullName evidence="4">Uncharacterized protein</fullName>
    </submittedName>
</protein>